<name>A0ACC2SFM9_9FUNG</name>
<organism evidence="1 2">
    <name type="scientific">Entomophthora muscae</name>
    <dbReference type="NCBI Taxonomy" id="34485"/>
    <lineage>
        <taxon>Eukaryota</taxon>
        <taxon>Fungi</taxon>
        <taxon>Fungi incertae sedis</taxon>
        <taxon>Zoopagomycota</taxon>
        <taxon>Entomophthoromycotina</taxon>
        <taxon>Entomophthoromycetes</taxon>
        <taxon>Entomophthorales</taxon>
        <taxon>Entomophthoraceae</taxon>
        <taxon>Entomophthora</taxon>
    </lineage>
</organism>
<sequence length="474" mass="52822">MNFGLADEIKESTIETLQKTVPLLALAASKSKLLEKYLGRIGRTSFSSEFQFHMQLLKAFARLQVKYDAGCFNKFRFHVPIELVVYEEDGELVVRVANLTSHSVDLTMQWLQLGFDPFRFRGRRVIKIDSMPAYPYLQQLVRRHGLGGLNEALSRGAFIDGTWRVLPGAFSSSTIPSGKGTVDFEFEDHTIVKAPILASIPPGFSDSYTFYINMCLKDFRWQLPKDNTSQYSSSAPPKHCNIVLKTFHAKAVAVISRCLECLGWEKDIARIFSVLDASELLIDLRDSSGLHMCGSNHILNYLFPGKLNSTFPLSFPDVPLVHKLLKECKDSKEACSELGFASALACEPVPSNPRTPFDPSQIKVVTNGICSGACAALLQGLLEVGVTKVYFVGPTPSTPLVNTRIPYSLAQLRGDLFRSRMGFDESAPPSFLTTADLHFSFGKFPQLDGISPIILNTPSFLYNTTYLWRHILQI</sequence>
<protein>
    <submittedName>
        <fullName evidence="1">Uncharacterized protein</fullName>
    </submittedName>
</protein>
<proteinExistence type="predicted"/>
<dbReference type="EMBL" id="QTSX02005113">
    <property type="protein sequence ID" value="KAJ9060962.1"/>
    <property type="molecule type" value="Genomic_DNA"/>
</dbReference>
<reference evidence="1" key="1">
    <citation type="submission" date="2022-04" db="EMBL/GenBank/DDBJ databases">
        <title>Genome of the entomopathogenic fungus Entomophthora muscae.</title>
        <authorList>
            <person name="Elya C."/>
            <person name="Lovett B.R."/>
            <person name="Lee E."/>
            <person name="Macias A.M."/>
            <person name="Hajek A.E."/>
            <person name="De Bivort B.L."/>
            <person name="Kasson M.T."/>
            <person name="De Fine Licht H.H."/>
            <person name="Stajich J.E."/>
        </authorList>
    </citation>
    <scope>NUCLEOTIDE SEQUENCE</scope>
    <source>
        <strain evidence="1">Berkeley</strain>
    </source>
</reference>
<evidence type="ECO:0000313" key="1">
    <source>
        <dbReference type="EMBL" id="KAJ9060962.1"/>
    </source>
</evidence>
<accession>A0ACC2SFM9</accession>
<keyword evidence="2" id="KW-1185">Reference proteome</keyword>
<comment type="caution">
    <text evidence="1">The sequence shown here is derived from an EMBL/GenBank/DDBJ whole genome shotgun (WGS) entry which is preliminary data.</text>
</comment>
<evidence type="ECO:0000313" key="2">
    <source>
        <dbReference type="Proteomes" id="UP001165960"/>
    </source>
</evidence>
<gene>
    <name evidence="1" type="ORF">DSO57_1025411</name>
</gene>
<dbReference type="Proteomes" id="UP001165960">
    <property type="component" value="Unassembled WGS sequence"/>
</dbReference>